<protein>
    <submittedName>
        <fullName evidence="2">Uncharacterized protein</fullName>
    </submittedName>
</protein>
<keyword evidence="3" id="KW-1185">Reference proteome</keyword>
<accession>A0AAV7WL53</accession>
<evidence type="ECO:0000256" key="1">
    <source>
        <dbReference type="SAM" id="MobiDB-lite"/>
    </source>
</evidence>
<dbReference type="Proteomes" id="UP001066276">
    <property type="component" value="Chromosome 1_1"/>
</dbReference>
<gene>
    <name evidence="2" type="ORF">NDU88_001313</name>
</gene>
<reference evidence="2" key="1">
    <citation type="journal article" date="2022" name="bioRxiv">
        <title>Sequencing and chromosome-scale assembly of the giantPleurodeles waltlgenome.</title>
        <authorList>
            <person name="Brown T."/>
            <person name="Elewa A."/>
            <person name="Iarovenko S."/>
            <person name="Subramanian E."/>
            <person name="Araus A.J."/>
            <person name="Petzold A."/>
            <person name="Susuki M."/>
            <person name="Suzuki K.-i.T."/>
            <person name="Hayashi T."/>
            <person name="Toyoda A."/>
            <person name="Oliveira C."/>
            <person name="Osipova E."/>
            <person name="Leigh N.D."/>
            <person name="Simon A."/>
            <person name="Yun M.H."/>
        </authorList>
    </citation>
    <scope>NUCLEOTIDE SEQUENCE</scope>
    <source>
        <strain evidence="2">20211129_DDA</strain>
        <tissue evidence="2">Liver</tissue>
    </source>
</reference>
<comment type="caution">
    <text evidence="2">The sequence shown here is derived from an EMBL/GenBank/DDBJ whole genome shotgun (WGS) entry which is preliminary data.</text>
</comment>
<name>A0AAV7WL53_PLEWA</name>
<evidence type="ECO:0000313" key="3">
    <source>
        <dbReference type="Proteomes" id="UP001066276"/>
    </source>
</evidence>
<dbReference type="AlphaFoldDB" id="A0AAV7WL53"/>
<proteinExistence type="predicted"/>
<evidence type="ECO:0000313" key="2">
    <source>
        <dbReference type="EMBL" id="KAJ1213681.1"/>
    </source>
</evidence>
<dbReference type="EMBL" id="JANPWB010000001">
    <property type="protein sequence ID" value="KAJ1213681.1"/>
    <property type="molecule type" value="Genomic_DNA"/>
</dbReference>
<feature type="region of interest" description="Disordered" evidence="1">
    <location>
        <begin position="1"/>
        <end position="24"/>
    </location>
</feature>
<organism evidence="2 3">
    <name type="scientific">Pleurodeles waltl</name>
    <name type="common">Iberian ribbed newt</name>
    <dbReference type="NCBI Taxonomy" id="8319"/>
    <lineage>
        <taxon>Eukaryota</taxon>
        <taxon>Metazoa</taxon>
        <taxon>Chordata</taxon>
        <taxon>Craniata</taxon>
        <taxon>Vertebrata</taxon>
        <taxon>Euteleostomi</taxon>
        <taxon>Amphibia</taxon>
        <taxon>Batrachia</taxon>
        <taxon>Caudata</taxon>
        <taxon>Salamandroidea</taxon>
        <taxon>Salamandridae</taxon>
        <taxon>Pleurodelinae</taxon>
        <taxon>Pleurodeles</taxon>
    </lineage>
</organism>
<sequence length="70" mass="7735">MNLGRASPANIDKSATSADDAKSPNDFTWLLFQTSPRVGVPMMSHRENPGSRLACDNRVHRNRRVTAVIV</sequence>